<protein>
    <submittedName>
        <fullName evidence="6">LysR family transcriptional regulator</fullName>
    </submittedName>
</protein>
<dbReference type="STRING" id="1560345.AWL63_00775"/>
<evidence type="ECO:0000256" key="1">
    <source>
        <dbReference type="ARBA" id="ARBA00009437"/>
    </source>
</evidence>
<evidence type="ECO:0000313" key="7">
    <source>
        <dbReference type="Proteomes" id="UP000094256"/>
    </source>
</evidence>
<evidence type="ECO:0000256" key="4">
    <source>
        <dbReference type="ARBA" id="ARBA00023163"/>
    </source>
</evidence>
<gene>
    <name evidence="6" type="ORF">AWL63_00775</name>
</gene>
<dbReference type="OrthoDB" id="7500534at2"/>
<dbReference type="Gene3D" id="1.10.10.10">
    <property type="entry name" value="Winged helix-like DNA-binding domain superfamily/Winged helix DNA-binding domain"/>
    <property type="match status" value="1"/>
</dbReference>
<proteinExistence type="inferred from homology"/>
<evidence type="ECO:0000259" key="5">
    <source>
        <dbReference type="PROSITE" id="PS50931"/>
    </source>
</evidence>
<accession>A0A1B3Z5N0</accession>
<dbReference type="SUPFAM" id="SSF53850">
    <property type="entry name" value="Periplasmic binding protein-like II"/>
    <property type="match status" value="1"/>
</dbReference>
<dbReference type="AlphaFoldDB" id="A0A1B3Z5N0"/>
<dbReference type="GO" id="GO:0003677">
    <property type="term" value="F:DNA binding"/>
    <property type="evidence" value="ECO:0007669"/>
    <property type="project" value="UniProtKB-KW"/>
</dbReference>
<keyword evidence="4" id="KW-0804">Transcription</keyword>
<dbReference type="FunFam" id="1.10.10.10:FF:000001">
    <property type="entry name" value="LysR family transcriptional regulator"/>
    <property type="match status" value="1"/>
</dbReference>
<keyword evidence="7" id="KW-1185">Reference proteome</keyword>
<feature type="domain" description="HTH lysR-type" evidence="5">
    <location>
        <begin position="1"/>
        <end position="58"/>
    </location>
</feature>
<keyword evidence="3" id="KW-0238">DNA-binding</keyword>
<dbReference type="InterPro" id="IPR000847">
    <property type="entry name" value="LysR_HTH_N"/>
</dbReference>
<evidence type="ECO:0000313" key="6">
    <source>
        <dbReference type="EMBL" id="AOH82729.1"/>
    </source>
</evidence>
<dbReference type="KEGG" id="span:AWL63_00775"/>
<dbReference type="InterPro" id="IPR036390">
    <property type="entry name" value="WH_DNA-bd_sf"/>
</dbReference>
<dbReference type="Pfam" id="PF03466">
    <property type="entry name" value="LysR_substrate"/>
    <property type="match status" value="1"/>
</dbReference>
<sequence length="298" mass="31998">MELRHVRYFLAVAEEGNFTRAARRLGIGQPPLSQQIRDLEDEIGARLFHRIPQRAELTEAGEAFRAGVRTLPAQAEAAIHAAQRAARGETGALRVGFTGSAAFNPIVPAVIRGYRRRFPEIDLTLREGNSLDLVAALRDDMLDAAFLRPGSVELEGLHIHALDDEPLVAALPAAHPAATGDALPLAALAGEPFVLTPRDLGPTLFDAAIAACRDAGFEPILGQSAPQIASVLAFVAAELGVSLVPNSMRMALVQGVTYRDLTDIRRSARMAIAYRRGDLSTALRHFAEEARAHAVVAE</sequence>
<keyword evidence="2" id="KW-0805">Transcription regulation</keyword>
<dbReference type="PANTHER" id="PTHR30346">
    <property type="entry name" value="TRANSCRIPTIONAL DUAL REGULATOR HCAR-RELATED"/>
    <property type="match status" value="1"/>
</dbReference>
<dbReference type="InterPro" id="IPR036388">
    <property type="entry name" value="WH-like_DNA-bd_sf"/>
</dbReference>
<dbReference type="InterPro" id="IPR005119">
    <property type="entry name" value="LysR_subst-bd"/>
</dbReference>
<dbReference type="EMBL" id="CP014168">
    <property type="protein sequence ID" value="AOH82729.1"/>
    <property type="molecule type" value="Genomic_DNA"/>
</dbReference>
<dbReference type="PANTHER" id="PTHR30346:SF30">
    <property type="entry name" value="SMALL NEUTRAL PROTEASE REGULATORY PROTEIN"/>
    <property type="match status" value="1"/>
</dbReference>
<reference evidence="6 7" key="1">
    <citation type="submission" date="2016-01" db="EMBL/GenBank/DDBJ databases">
        <title>Complete genome and mega plasmid sequence of Sphingomonas panacis DCY99 elicits systemic resistance in rice to Xanthomonas oryzae.</title>
        <authorList>
            <person name="Kim Y.J."/>
            <person name="Yang D.C."/>
            <person name="Sing P."/>
        </authorList>
    </citation>
    <scope>NUCLEOTIDE SEQUENCE [LARGE SCALE GENOMIC DNA]</scope>
    <source>
        <strain evidence="6 7">DCY99</strain>
    </source>
</reference>
<dbReference type="PRINTS" id="PR00039">
    <property type="entry name" value="HTHLYSR"/>
</dbReference>
<dbReference type="Pfam" id="PF00126">
    <property type="entry name" value="HTH_1"/>
    <property type="match status" value="1"/>
</dbReference>
<dbReference type="Gene3D" id="3.40.190.10">
    <property type="entry name" value="Periplasmic binding protein-like II"/>
    <property type="match status" value="2"/>
</dbReference>
<comment type="similarity">
    <text evidence="1">Belongs to the LysR transcriptional regulatory family.</text>
</comment>
<evidence type="ECO:0000256" key="3">
    <source>
        <dbReference type="ARBA" id="ARBA00023125"/>
    </source>
</evidence>
<dbReference type="Proteomes" id="UP000094256">
    <property type="component" value="Chromosome"/>
</dbReference>
<name>A0A1B3Z5N0_9SPHN</name>
<dbReference type="GO" id="GO:0003700">
    <property type="term" value="F:DNA-binding transcription factor activity"/>
    <property type="evidence" value="ECO:0007669"/>
    <property type="project" value="InterPro"/>
</dbReference>
<dbReference type="GO" id="GO:0032993">
    <property type="term" value="C:protein-DNA complex"/>
    <property type="evidence" value="ECO:0007669"/>
    <property type="project" value="TreeGrafter"/>
</dbReference>
<dbReference type="RefSeq" id="WP_069203313.1">
    <property type="nucleotide sequence ID" value="NZ_CP014168.1"/>
</dbReference>
<organism evidence="6 7">
    <name type="scientific">Sphingomonas panacis</name>
    <dbReference type="NCBI Taxonomy" id="1560345"/>
    <lineage>
        <taxon>Bacteria</taxon>
        <taxon>Pseudomonadati</taxon>
        <taxon>Pseudomonadota</taxon>
        <taxon>Alphaproteobacteria</taxon>
        <taxon>Sphingomonadales</taxon>
        <taxon>Sphingomonadaceae</taxon>
        <taxon>Sphingomonas</taxon>
    </lineage>
</organism>
<dbReference type="SUPFAM" id="SSF46785">
    <property type="entry name" value="Winged helix' DNA-binding domain"/>
    <property type="match status" value="1"/>
</dbReference>
<dbReference type="PROSITE" id="PS50931">
    <property type="entry name" value="HTH_LYSR"/>
    <property type="match status" value="1"/>
</dbReference>
<evidence type="ECO:0000256" key="2">
    <source>
        <dbReference type="ARBA" id="ARBA00023015"/>
    </source>
</evidence>